<evidence type="ECO:0000256" key="9">
    <source>
        <dbReference type="ARBA" id="ARBA00023242"/>
    </source>
</evidence>
<dbReference type="FunFam" id="3.40.50.300:FF:000115">
    <property type="entry name" value="DNA helicase"/>
    <property type="match status" value="1"/>
</dbReference>
<dbReference type="GO" id="GO:0016787">
    <property type="term" value="F:hydrolase activity"/>
    <property type="evidence" value="ECO:0007669"/>
    <property type="project" value="UniProtKB-KW"/>
</dbReference>
<reference evidence="16" key="1">
    <citation type="submission" date="2025-08" db="UniProtKB">
        <authorList>
            <consortium name="Ensembl"/>
        </authorList>
    </citation>
    <scope>IDENTIFICATION</scope>
</reference>
<dbReference type="InterPro" id="IPR018525">
    <property type="entry name" value="MCM_CS"/>
</dbReference>
<dbReference type="Gene3D" id="3.30.1640.10">
    <property type="entry name" value="mini-chromosome maintenance (MCM) complex, chain A, domain 1"/>
    <property type="match status" value="1"/>
</dbReference>
<dbReference type="SMART" id="SM00350">
    <property type="entry name" value="MCM"/>
    <property type="match status" value="1"/>
</dbReference>
<name>A0A663NBG1_ATHCN</name>
<dbReference type="Proteomes" id="UP000472269">
    <property type="component" value="Unplaced"/>
</dbReference>
<dbReference type="Ensembl" id="ENSACUT00000022220.1">
    <property type="protein sequence ID" value="ENSACUP00000020842.1"/>
    <property type="gene ID" value="ENSACUG00000013843.1"/>
</dbReference>
<keyword evidence="8 11" id="KW-0238">DNA-binding</keyword>
<dbReference type="Gene3D" id="3.40.50.300">
    <property type="entry name" value="P-loop containing nucleotide triphosphate hydrolases"/>
    <property type="match status" value="1"/>
</dbReference>
<comment type="similarity">
    <text evidence="2 11">Belongs to the MCM family.</text>
</comment>
<evidence type="ECO:0000256" key="5">
    <source>
        <dbReference type="ARBA" id="ARBA00022801"/>
    </source>
</evidence>
<keyword evidence="14" id="KW-1133">Transmembrane helix</keyword>
<keyword evidence="9" id="KW-0539">Nucleus</keyword>
<evidence type="ECO:0000313" key="16">
    <source>
        <dbReference type="Ensembl" id="ENSACUP00000020842.1"/>
    </source>
</evidence>
<dbReference type="GO" id="GO:0006270">
    <property type="term" value="P:DNA replication initiation"/>
    <property type="evidence" value="ECO:0007669"/>
    <property type="project" value="UniProtKB-UniRule"/>
</dbReference>
<feature type="region of interest" description="Disordered" evidence="13">
    <location>
        <begin position="707"/>
        <end position="753"/>
    </location>
</feature>
<evidence type="ECO:0000256" key="7">
    <source>
        <dbReference type="ARBA" id="ARBA00022840"/>
    </source>
</evidence>
<keyword evidence="6 12" id="KW-0347">Helicase</keyword>
<dbReference type="InterPro" id="IPR001208">
    <property type="entry name" value="MCM_dom"/>
</dbReference>
<dbReference type="Gene3D" id="1.20.58.870">
    <property type="match status" value="1"/>
</dbReference>
<evidence type="ECO:0000256" key="1">
    <source>
        <dbReference type="ARBA" id="ARBA00004123"/>
    </source>
</evidence>
<evidence type="ECO:0000256" key="6">
    <source>
        <dbReference type="ARBA" id="ARBA00022806"/>
    </source>
</evidence>
<dbReference type="OMA" id="RHQQTDK"/>
<dbReference type="GO" id="GO:0003697">
    <property type="term" value="F:single-stranded DNA binding"/>
    <property type="evidence" value="ECO:0007669"/>
    <property type="project" value="TreeGrafter"/>
</dbReference>
<dbReference type="GO" id="GO:0005634">
    <property type="term" value="C:nucleus"/>
    <property type="evidence" value="ECO:0007669"/>
    <property type="project" value="UniProtKB-SubCell"/>
</dbReference>
<feature type="compositionally biased region" description="Basic and acidic residues" evidence="13">
    <location>
        <begin position="57"/>
        <end position="74"/>
    </location>
</feature>
<dbReference type="InterPro" id="IPR041562">
    <property type="entry name" value="MCM_lid"/>
</dbReference>
<accession>A0A663NBG1</accession>
<dbReference type="Pfam" id="PF17855">
    <property type="entry name" value="MCM_lid"/>
    <property type="match status" value="1"/>
</dbReference>
<dbReference type="GO" id="GO:0005524">
    <property type="term" value="F:ATP binding"/>
    <property type="evidence" value="ECO:0007669"/>
    <property type="project" value="UniProtKB-UniRule"/>
</dbReference>
<dbReference type="PROSITE" id="PS00847">
    <property type="entry name" value="MCM_1"/>
    <property type="match status" value="1"/>
</dbReference>
<evidence type="ECO:0000256" key="8">
    <source>
        <dbReference type="ARBA" id="ARBA00023125"/>
    </source>
</evidence>
<dbReference type="PRINTS" id="PR01657">
    <property type="entry name" value="MCMFAMILY"/>
</dbReference>
<evidence type="ECO:0000256" key="2">
    <source>
        <dbReference type="ARBA" id="ARBA00008010"/>
    </source>
</evidence>
<dbReference type="GO" id="GO:1990518">
    <property type="term" value="F:single-stranded 3'-5' DNA helicase activity"/>
    <property type="evidence" value="ECO:0007669"/>
    <property type="project" value="TreeGrafter"/>
</dbReference>
<dbReference type="InterPro" id="IPR033762">
    <property type="entry name" value="MCM_OB"/>
</dbReference>
<dbReference type="GO" id="GO:0042555">
    <property type="term" value="C:MCM complex"/>
    <property type="evidence" value="ECO:0007669"/>
    <property type="project" value="UniProtKB-UniRule"/>
</dbReference>
<evidence type="ECO:0000256" key="11">
    <source>
        <dbReference type="RuleBase" id="RU004070"/>
    </source>
</evidence>
<dbReference type="FunFam" id="2.40.50.140:FF:000091">
    <property type="entry name" value="DNA helicase"/>
    <property type="match status" value="1"/>
</dbReference>
<keyword evidence="3 12" id="KW-0235">DNA replication</keyword>
<evidence type="ECO:0000256" key="12">
    <source>
        <dbReference type="RuleBase" id="RU368064"/>
    </source>
</evidence>
<protein>
    <recommendedName>
        <fullName evidence="12">DNA replication licensing factor MCM6</fullName>
        <ecNumber evidence="12">3.6.4.12</ecNumber>
    </recommendedName>
</protein>
<dbReference type="PROSITE" id="PS50051">
    <property type="entry name" value="MCM_2"/>
    <property type="match status" value="1"/>
</dbReference>
<dbReference type="Pfam" id="PF17207">
    <property type="entry name" value="MCM_OB"/>
    <property type="match status" value="1"/>
</dbReference>
<evidence type="ECO:0000256" key="13">
    <source>
        <dbReference type="SAM" id="MobiDB-lite"/>
    </source>
</evidence>
<evidence type="ECO:0000256" key="10">
    <source>
        <dbReference type="ARBA" id="ARBA00023306"/>
    </source>
</evidence>
<dbReference type="Pfam" id="PF18263">
    <property type="entry name" value="WHD_MCM6"/>
    <property type="match status" value="1"/>
</dbReference>
<dbReference type="InterPro" id="IPR027925">
    <property type="entry name" value="MCM_N"/>
</dbReference>
<gene>
    <name evidence="16" type="primary">MCM6</name>
</gene>
<proteinExistence type="inferred from homology"/>
<comment type="catalytic activity">
    <reaction evidence="12">
        <text>ATP + H2O = ADP + phosphate + H(+)</text>
        <dbReference type="Rhea" id="RHEA:13065"/>
        <dbReference type="ChEBI" id="CHEBI:15377"/>
        <dbReference type="ChEBI" id="CHEBI:15378"/>
        <dbReference type="ChEBI" id="CHEBI:30616"/>
        <dbReference type="ChEBI" id="CHEBI:43474"/>
        <dbReference type="ChEBI" id="CHEBI:456216"/>
        <dbReference type="EC" id="3.6.4.12"/>
    </reaction>
</comment>
<organism evidence="16 17">
    <name type="scientific">Athene cunicularia</name>
    <name type="common">Burrowing owl</name>
    <name type="synonym">Speotyto cunicularia</name>
    <dbReference type="NCBI Taxonomy" id="194338"/>
    <lineage>
        <taxon>Eukaryota</taxon>
        <taxon>Metazoa</taxon>
        <taxon>Chordata</taxon>
        <taxon>Craniata</taxon>
        <taxon>Vertebrata</taxon>
        <taxon>Euteleostomi</taxon>
        <taxon>Archelosauria</taxon>
        <taxon>Archosauria</taxon>
        <taxon>Dinosauria</taxon>
        <taxon>Saurischia</taxon>
        <taxon>Theropoda</taxon>
        <taxon>Coelurosauria</taxon>
        <taxon>Aves</taxon>
        <taxon>Neognathae</taxon>
        <taxon>Neoaves</taxon>
        <taxon>Telluraves</taxon>
        <taxon>Strigiformes</taxon>
        <taxon>Strigidae</taxon>
        <taxon>Athene</taxon>
    </lineage>
</organism>
<dbReference type="InterPro" id="IPR027417">
    <property type="entry name" value="P-loop_NTPase"/>
</dbReference>
<comment type="subunit">
    <text evidence="12">Component of the MCM2-7 complex.</text>
</comment>
<dbReference type="InterPro" id="IPR031327">
    <property type="entry name" value="MCM"/>
</dbReference>
<keyword evidence="7 11" id="KW-0067">ATP-binding</keyword>
<dbReference type="InterPro" id="IPR012340">
    <property type="entry name" value="NA-bd_OB-fold"/>
</dbReference>
<dbReference type="PRINTS" id="PR01662">
    <property type="entry name" value="MCMPROTEIN6"/>
</dbReference>
<dbReference type="FunFam" id="2.20.28.10:FF:000003">
    <property type="entry name" value="DNA helicase"/>
    <property type="match status" value="1"/>
</dbReference>
<dbReference type="Pfam" id="PF00493">
    <property type="entry name" value="MCM"/>
    <property type="match status" value="1"/>
</dbReference>
<dbReference type="GO" id="GO:0000727">
    <property type="term" value="P:double-strand break repair via break-induced replication"/>
    <property type="evidence" value="ECO:0007669"/>
    <property type="project" value="TreeGrafter"/>
</dbReference>
<dbReference type="Pfam" id="PF14551">
    <property type="entry name" value="MCM_N"/>
    <property type="match status" value="1"/>
</dbReference>
<keyword evidence="17" id="KW-1185">Reference proteome</keyword>
<comment type="function">
    <text evidence="12">Acts as component of the MCM2-7 complex (MCM complex) which is the replicative helicase essential for 'once per cell cycle' DNA replication initiation and elongation in eukaryotic cells. The active ATPase sites in the MCM2-7 ring are formed through the interaction surfaces of two neighboring subunits such that a critical structure of a conserved arginine finger motif is provided in trans relative to the ATP-binding site of the Walker A box of the adjacent subunit. The six ATPase active sites, however, are likely to contribute differentially to the complex helicase activity.</text>
</comment>
<dbReference type="GO" id="GO:1902969">
    <property type="term" value="P:mitotic DNA replication"/>
    <property type="evidence" value="ECO:0007669"/>
    <property type="project" value="TreeGrafter"/>
</dbReference>
<dbReference type="SUPFAM" id="SSF52540">
    <property type="entry name" value="P-loop containing nucleoside triphosphate hydrolases"/>
    <property type="match status" value="1"/>
</dbReference>
<evidence type="ECO:0000313" key="17">
    <source>
        <dbReference type="Proteomes" id="UP000472269"/>
    </source>
</evidence>
<keyword evidence="14" id="KW-0812">Transmembrane</keyword>
<reference evidence="16" key="2">
    <citation type="submission" date="2025-09" db="UniProtKB">
        <authorList>
            <consortium name="Ensembl"/>
        </authorList>
    </citation>
    <scope>IDENTIFICATION</scope>
</reference>
<dbReference type="CDD" id="cd17757">
    <property type="entry name" value="MCM6"/>
    <property type="match status" value="1"/>
</dbReference>
<feature type="transmembrane region" description="Helical" evidence="14">
    <location>
        <begin position="895"/>
        <end position="915"/>
    </location>
</feature>
<dbReference type="Gene3D" id="2.40.50.140">
    <property type="entry name" value="Nucleic acid-binding proteins"/>
    <property type="match status" value="1"/>
</dbReference>
<evidence type="ECO:0000259" key="15">
    <source>
        <dbReference type="PROSITE" id="PS50051"/>
    </source>
</evidence>
<evidence type="ECO:0000256" key="14">
    <source>
        <dbReference type="SAM" id="Phobius"/>
    </source>
</evidence>
<dbReference type="FunFam" id="3.30.1640.10:FF:000004">
    <property type="entry name" value="DNA helicase"/>
    <property type="match status" value="1"/>
</dbReference>
<feature type="region of interest" description="Disordered" evidence="13">
    <location>
        <begin position="27"/>
        <end position="80"/>
    </location>
</feature>
<sequence length="916" mass="103645">MGRISPQDLSPPQHLQIYWQNYTNQLAKADKPPPSQSPASAGIHPQPRRALRLWRQNVREGRGNRGGARRDGGRRLVGGAGFQNSDGEVKYLRDAEELIRPERNTLIVSFADLEQFNQQLSTTIQEEFYRVYPYLCRAVKTFARDHGNVPSNKDFYVAFQDLPTRHKIRELTSAKIGSLMRISGQVVRTHPVHPELVSGTFLCLDCQTVIKDVEQQFKYTQPNICRNPVCANRRRFLLDTNKSRFVDFQKVRIQETQAELPRGSIPRSVEVILRAEAVESAQAGDKCDFTGSLIVVPDVSQLSTPGVRAETGSRVSGTEGYETEGIRGLRALGVRELSYKLVFLACYVAPTNPRFGGKELRDEEQTAESIKNQMSVKEWEKVFEMSQDKNLYHNLCTSLFPTIHGNDEVKRGVLLMLFGGVPKTTSEGTSLRGDINVCVVGDPSTAKSQFLKHVDEFSPRAVYTSGKASSAAGLTAAVVKDEESHEFVIEAGALMLADNGVCCIDEFDKMDMRDQVAIHEAMEQQTISITKAGVKATLNARTSILAAANPVGGRYDRSKSLKQNINLSAPIMSRFDLFFILVDECNEVTDYAIARRIVDLHSRVEESVDRVYSLDDIRRYLLFARQFKPKISKESEDFIVEQYKRLRQRDGSGVARSSWRITVRQLESMIRLSEAMARMHCCDEVHPKHVKEAFRLLNKSIIRVETPDINLDQDDEQQMEDQEDQDRVNGEAEGPAGVNGPVNGINGHSEDVNKDAAPKASLRLGFSEYRRISNLLVLHLRKAEEEEDDSSLKKSELINWYLKEIESEIESEEELINKKKIIERVIHRLTHYDHILIELSQSGLRGSREEETFDEDPYLVKAPVNDTHAGKINSITLSSIKLCRCFCFKQEKFCIVLLLSLVDFLCYRFLLVFLLT</sequence>
<keyword evidence="14" id="KW-0472">Membrane</keyword>
<keyword evidence="4 11" id="KW-0547">Nucleotide-binding</keyword>
<dbReference type="InterPro" id="IPR041024">
    <property type="entry name" value="Mcm6_C"/>
</dbReference>
<dbReference type="FunFam" id="1.20.58.870:FF:000001">
    <property type="entry name" value="DNA helicase"/>
    <property type="match status" value="1"/>
</dbReference>
<dbReference type="AlphaFoldDB" id="A0A663NBG1"/>
<comment type="subcellular location">
    <subcellularLocation>
        <location evidence="1 12">Nucleus</location>
    </subcellularLocation>
</comment>
<keyword evidence="5 12" id="KW-0378">Hydrolase</keyword>
<dbReference type="InterPro" id="IPR008049">
    <property type="entry name" value="MCM6"/>
</dbReference>
<feature type="domain" description="MCM C-terminal AAA(+) ATPase" evidence="15">
    <location>
        <begin position="391"/>
        <end position="597"/>
    </location>
</feature>
<dbReference type="EC" id="3.6.4.12" evidence="12"/>
<dbReference type="Gene3D" id="2.20.28.10">
    <property type="match status" value="1"/>
</dbReference>
<dbReference type="SUPFAM" id="SSF50249">
    <property type="entry name" value="Nucleic acid-binding proteins"/>
    <property type="match status" value="1"/>
</dbReference>
<evidence type="ECO:0000256" key="3">
    <source>
        <dbReference type="ARBA" id="ARBA00022705"/>
    </source>
</evidence>
<feature type="compositionally biased region" description="Acidic residues" evidence="13">
    <location>
        <begin position="711"/>
        <end position="724"/>
    </location>
</feature>
<dbReference type="PANTHER" id="PTHR11630:SF73">
    <property type="entry name" value="DNA REPLICATION LICENSING FACTOR MCM6"/>
    <property type="match status" value="1"/>
</dbReference>
<keyword evidence="10 12" id="KW-0131">Cell cycle</keyword>
<dbReference type="PANTHER" id="PTHR11630">
    <property type="entry name" value="DNA REPLICATION LICENSING FACTOR MCM FAMILY MEMBER"/>
    <property type="match status" value="1"/>
</dbReference>
<evidence type="ECO:0000256" key="4">
    <source>
        <dbReference type="ARBA" id="ARBA00022741"/>
    </source>
</evidence>